<keyword evidence="2" id="KW-1133">Transmembrane helix</keyword>
<proteinExistence type="predicted"/>
<dbReference type="Gene3D" id="1.20.58.2200">
    <property type="match status" value="1"/>
</dbReference>
<dbReference type="Gene3D" id="1.25.40.10">
    <property type="entry name" value="Tetratricopeptide repeat domain"/>
    <property type="match status" value="1"/>
</dbReference>
<evidence type="ECO:0000313" key="4">
    <source>
        <dbReference type="EMBL" id="VAW93050.1"/>
    </source>
</evidence>
<dbReference type="InterPro" id="IPR020011">
    <property type="entry name" value="FimV_C"/>
</dbReference>
<dbReference type="NCBIfam" id="TIGR03504">
    <property type="entry name" value="FimV_Cterm"/>
    <property type="match status" value="1"/>
</dbReference>
<dbReference type="NCBIfam" id="TIGR03505">
    <property type="entry name" value="FimV_core"/>
    <property type="match status" value="1"/>
</dbReference>
<keyword evidence="2" id="KW-0812">Transmembrane</keyword>
<feature type="domain" description="FimV N-terminal" evidence="3">
    <location>
        <begin position="61"/>
        <end position="167"/>
    </location>
</feature>
<evidence type="ECO:0000256" key="1">
    <source>
        <dbReference type="SAM" id="MobiDB-lite"/>
    </source>
</evidence>
<gene>
    <name evidence="4" type="ORF">MNBD_GAMMA22-597</name>
</gene>
<feature type="region of interest" description="Disordered" evidence="1">
    <location>
        <begin position="193"/>
        <end position="227"/>
    </location>
</feature>
<dbReference type="EMBL" id="UOFS01000013">
    <property type="protein sequence ID" value="VAW93050.1"/>
    <property type="molecule type" value="Genomic_DNA"/>
</dbReference>
<keyword evidence="2" id="KW-0472">Membrane</keyword>
<feature type="region of interest" description="Disordered" evidence="1">
    <location>
        <begin position="587"/>
        <end position="610"/>
    </location>
</feature>
<dbReference type="Pfam" id="PF25800">
    <property type="entry name" value="FimV_N"/>
    <property type="match status" value="1"/>
</dbReference>
<feature type="region of interest" description="Disordered" evidence="1">
    <location>
        <begin position="472"/>
        <end position="497"/>
    </location>
</feature>
<evidence type="ECO:0000259" key="3">
    <source>
        <dbReference type="Pfam" id="PF25800"/>
    </source>
</evidence>
<dbReference type="SUPFAM" id="SSF48452">
    <property type="entry name" value="TPR-like"/>
    <property type="match status" value="1"/>
</dbReference>
<evidence type="ECO:0000256" key="2">
    <source>
        <dbReference type="SAM" id="Phobius"/>
    </source>
</evidence>
<dbReference type="InterPro" id="IPR038440">
    <property type="entry name" value="FimV_C_sf"/>
</dbReference>
<dbReference type="AlphaFoldDB" id="A0A3B0ZV09"/>
<dbReference type="InterPro" id="IPR011990">
    <property type="entry name" value="TPR-like_helical_dom_sf"/>
</dbReference>
<organism evidence="4">
    <name type="scientific">hydrothermal vent metagenome</name>
    <dbReference type="NCBI Taxonomy" id="652676"/>
    <lineage>
        <taxon>unclassified sequences</taxon>
        <taxon>metagenomes</taxon>
        <taxon>ecological metagenomes</taxon>
    </lineage>
</organism>
<reference evidence="4" key="1">
    <citation type="submission" date="2018-06" db="EMBL/GenBank/DDBJ databases">
        <authorList>
            <person name="Zhirakovskaya E."/>
        </authorList>
    </citation>
    <scope>NUCLEOTIDE SEQUENCE</scope>
</reference>
<feature type="region of interest" description="Disordered" evidence="1">
    <location>
        <begin position="640"/>
        <end position="674"/>
    </location>
</feature>
<dbReference type="InterPro" id="IPR057840">
    <property type="entry name" value="FimV_N"/>
</dbReference>
<sequence>MIIRAFVVQVYESMRKKMIFAFRTLMMKPRTTLWGKEMLHKSTKYLCLLCIALVPVHAHALGFGKIKTNSALNELMDAEIPLLSASKSDISSLEITLASREVFQRFGTDRPNLLTLLKFEVKQRSGLSFIKVTSKKVIREPFLDFWIEMNSKNERIIKNFVVLLDPPHLKQASSTPSVVDAPVAEPIEPEPLIEGTVSAPQDSPFTDPEPSILDEPPAPAASSGSTEALFPAENEAVQDDDVVAAEPIEEPLEPENLIEEPLEPELETAQAVSDAVVDEPQEAQLEPIEPEAIKDEVDLALDEESDAESFVEEDGLFPRTALDEYNEPTEDQFVEPAEQELANEAPEADIANNLDSPTVDMADNETDTAVGDLDYGITKKNDNLWRIAESLRAGSSSASIYQIMMALLQSNPDAFIDNNVHRLKIGFVMRVEDKGLLTQMTRSQAAQMYAEQTEQWKSFRQDIASDVETQAVDTSEVSFTEEAAEEDPNSGELTLATPDSLEPEVSTGIEESADAQQLSDLAILRDDLKRAITEATSSDFDNPELSKKLLDLEDEINSMQRMLTVEDDELTALQQRLHEINERNAIAAEKSDVVEPEAEIEPEPVPIDEPQEITDESQMAQANPEDVGEPEEINPEEILEGDDSLTSESASDETAVAVEEKPDTTSPQAAEDTQDSGIMGMVSGVIAALISNIIYIGGAIAALVLIILVMVVLKRRNANSDGSNESILLGSEDDDNTISSLTKEVEVASAAAGPISGEVDSTSSEESSFLSDFAISGMNAIEEDNEVDPLTEADVFMAYGRYEAAEERLQDAIKTDPKRSELKLKLIELYYTTKNKEAFESTAEEFYASLGGNAGADPMWEKVLSMGAEIAPDNPIFSGGTPLEDGASVSSASMSASDVMDIGLDTGVFDSTDLSSEDTTAETALDAAATDTGGDYNFDLGIDTTGDLGRDIAKEESSGLEFDLNLDTDETSSAGGSNSLDFNLDATEEMNPTGEASLEFDLGSSLDIESAADTNIESESELMDLGLDDASGTAESTAEIDASGLDFDLPDSDLSLDDDLELSAGMDEVGTKLDLAKAYIDMGDSNGARSILDEVIDEGNDSQKQEAQELIHQIV</sequence>
<name>A0A3B0ZV09_9ZZZZ</name>
<accession>A0A3B0ZV09</accession>
<dbReference type="InterPro" id="IPR020012">
    <property type="entry name" value="LysM_FimV"/>
</dbReference>
<protein>
    <recommendedName>
        <fullName evidence="3">FimV N-terminal domain-containing protein</fullName>
    </recommendedName>
</protein>
<feature type="transmembrane region" description="Helical" evidence="2">
    <location>
        <begin position="693"/>
        <end position="713"/>
    </location>
</feature>